<dbReference type="GeneTree" id="ENSGT01150000286900"/>
<evidence type="ECO:0000313" key="2">
    <source>
        <dbReference type="Ensembl" id="ENSCCRP00000100394.1"/>
    </source>
</evidence>
<proteinExistence type="predicted"/>
<keyword evidence="3" id="KW-1185">Reference proteome</keyword>
<sequence length="194" mass="22908">IEMFKNNWKRVLWSDESVFQVFFGRNGRRVLRTKEEKDHPDCYQQQVQKPGSVMVWGCVSALGKGNLHFCEGTINAEKYIEILEHNMLPSRRHLFQGRPCIFQQDNAKPHSAHITKSWLRRKRLRVLDWPACSPDLSPIENVWRILKRPKTVEKLEACIRQEWDNIPIPKLEQLVSSVPRRLQTVIKRRGDDTQ</sequence>
<dbReference type="Pfam" id="PF13358">
    <property type="entry name" value="DDE_3"/>
    <property type="match status" value="1"/>
</dbReference>
<organism evidence="2 3">
    <name type="scientific">Cyprinus carpio carpio</name>
    <dbReference type="NCBI Taxonomy" id="630221"/>
    <lineage>
        <taxon>Eukaryota</taxon>
        <taxon>Metazoa</taxon>
        <taxon>Chordata</taxon>
        <taxon>Craniata</taxon>
        <taxon>Vertebrata</taxon>
        <taxon>Euteleostomi</taxon>
        <taxon>Actinopterygii</taxon>
        <taxon>Neopterygii</taxon>
        <taxon>Teleostei</taxon>
        <taxon>Ostariophysi</taxon>
        <taxon>Cypriniformes</taxon>
        <taxon>Cyprinidae</taxon>
        <taxon>Cyprininae</taxon>
        <taxon>Cyprinus</taxon>
    </lineage>
</organism>
<feature type="domain" description="Tc1-like transposase DDE" evidence="1">
    <location>
        <begin position="10"/>
        <end position="148"/>
    </location>
</feature>
<dbReference type="InterPro" id="IPR036397">
    <property type="entry name" value="RNaseH_sf"/>
</dbReference>
<evidence type="ECO:0000259" key="1">
    <source>
        <dbReference type="Pfam" id="PF13358"/>
    </source>
</evidence>
<reference evidence="2" key="1">
    <citation type="submission" date="2025-08" db="UniProtKB">
        <authorList>
            <consortium name="Ensembl"/>
        </authorList>
    </citation>
    <scope>IDENTIFICATION</scope>
</reference>
<dbReference type="Ensembl" id="ENSCCRT00000121238.1">
    <property type="protein sequence ID" value="ENSCCRP00000100394.1"/>
    <property type="gene ID" value="ENSCCRG00000059930.1"/>
</dbReference>
<evidence type="ECO:0000313" key="3">
    <source>
        <dbReference type="Proteomes" id="UP001108240"/>
    </source>
</evidence>
<dbReference type="PANTHER" id="PTHR23022">
    <property type="entry name" value="TRANSPOSABLE ELEMENT-RELATED"/>
    <property type="match status" value="1"/>
</dbReference>
<name>A0A9J7WZK0_CYPCA</name>
<accession>A0A9J7WZK0</accession>
<protein>
    <recommendedName>
        <fullName evidence="1">Tc1-like transposase DDE domain-containing protein</fullName>
    </recommendedName>
</protein>
<reference evidence="2" key="2">
    <citation type="submission" date="2025-09" db="UniProtKB">
        <authorList>
            <consortium name="Ensembl"/>
        </authorList>
    </citation>
    <scope>IDENTIFICATION</scope>
</reference>
<dbReference type="OMA" id="AHITKSW"/>
<dbReference type="Proteomes" id="UP001108240">
    <property type="component" value="Unplaced"/>
</dbReference>
<dbReference type="InterPro" id="IPR038717">
    <property type="entry name" value="Tc1-like_DDE_dom"/>
</dbReference>
<dbReference type="InterPro" id="IPR052338">
    <property type="entry name" value="Transposase_5"/>
</dbReference>
<dbReference type="AlphaFoldDB" id="A0A9J7WZK0"/>
<dbReference type="Gene3D" id="3.30.420.10">
    <property type="entry name" value="Ribonuclease H-like superfamily/Ribonuclease H"/>
    <property type="match status" value="1"/>
</dbReference>
<dbReference type="PANTHER" id="PTHR23022:SF135">
    <property type="entry name" value="SI:DKEY-77F5.3"/>
    <property type="match status" value="1"/>
</dbReference>
<dbReference type="GO" id="GO:0003676">
    <property type="term" value="F:nucleic acid binding"/>
    <property type="evidence" value="ECO:0007669"/>
    <property type="project" value="InterPro"/>
</dbReference>